<dbReference type="RefSeq" id="WP_245376704.1">
    <property type="nucleotide sequence ID" value="NZ_BMWJ01000001.1"/>
</dbReference>
<comment type="caution">
    <text evidence="3">The sequence shown here is derived from an EMBL/GenBank/DDBJ whole genome shotgun (WGS) entry which is preliminary data.</text>
</comment>
<feature type="region of interest" description="Disordered" evidence="1">
    <location>
        <begin position="61"/>
        <end position="254"/>
    </location>
</feature>
<gene>
    <name evidence="3" type="ORF">JOF59_001484</name>
</gene>
<evidence type="ECO:0000313" key="3">
    <source>
        <dbReference type="EMBL" id="MBP2359084.1"/>
    </source>
</evidence>
<keyword evidence="4" id="KW-1185">Reference proteome</keyword>
<dbReference type="InterPro" id="IPR011528">
    <property type="entry name" value="NERD"/>
</dbReference>
<feature type="compositionally biased region" description="Pro residues" evidence="1">
    <location>
        <begin position="67"/>
        <end position="83"/>
    </location>
</feature>
<evidence type="ECO:0000313" key="4">
    <source>
        <dbReference type="Proteomes" id="UP001519311"/>
    </source>
</evidence>
<accession>A0ABS4V5B0</accession>
<sequence length="448" mass="47743">MQDLKVTSWQLFGYDRLYVNLPDGTAIGWADLGSGTITVLHPRYRDAVTDALARQVPDIPALGEVAPPGPPAPSAPPPVPRIPPLRRMRKRGADRDAAPPEALPVPDAPPEALPGAASVPDRAVVQAPRQRGASPEAEAGPRPGRAPRTRADAAGHAGERSGGGGQAPAADPYLAGVPKQGRAPQRTRTAEQAPPPQRTRMPQQSPERSRAPEQAPPPPRTRAPEQEPAPVTRRDRRDGLPALTPASDLSTRRPGAALREQLDASGPGALVRAATGALRRHRDADPRRTALTGERRVGAELKRLTRHGWRVLHSVPLPDGTEIGHLLIGPGGVFAVRTEHHPQTAVRLGDGTLQIGDGAPEPYVLDDRPESCRVQAVLEAHCTFAVPVQTVLVFVGVTTLDVLATPPGVRVCRERHVSALAPLTGVLTATQVERVYDIARNREAWLDA</sequence>
<feature type="compositionally biased region" description="Basic and acidic residues" evidence="1">
    <location>
        <begin position="149"/>
        <end position="159"/>
    </location>
</feature>
<dbReference type="Pfam" id="PF08378">
    <property type="entry name" value="NERD"/>
    <property type="match status" value="1"/>
</dbReference>
<reference evidence="3 4" key="1">
    <citation type="submission" date="2021-03" db="EMBL/GenBank/DDBJ databases">
        <title>Sequencing the genomes of 1000 actinobacteria strains.</title>
        <authorList>
            <person name="Klenk H.-P."/>
        </authorList>
    </citation>
    <scope>NUCLEOTIDE SEQUENCE [LARGE SCALE GENOMIC DNA]</scope>
    <source>
        <strain evidence="3 4">DSM 40843</strain>
    </source>
</reference>
<feature type="domain" description="NERD" evidence="2">
    <location>
        <begin position="289"/>
        <end position="401"/>
    </location>
</feature>
<dbReference type="PROSITE" id="PS50965">
    <property type="entry name" value="NERD"/>
    <property type="match status" value="1"/>
</dbReference>
<evidence type="ECO:0000256" key="1">
    <source>
        <dbReference type="SAM" id="MobiDB-lite"/>
    </source>
</evidence>
<protein>
    <recommendedName>
        <fullName evidence="2">NERD domain-containing protein</fullName>
    </recommendedName>
</protein>
<dbReference type="EMBL" id="JAGINS010000001">
    <property type="protein sequence ID" value="MBP2359084.1"/>
    <property type="molecule type" value="Genomic_DNA"/>
</dbReference>
<proteinExistence type="predicted"/>
<organism evidence="3 4">
    <name type="scientific">Streptomyces clavifer</name>
    <dbReference type="NCBI Taxonomy" id="68188"/>
    <lineage>
        <taxon>Bacteria</taxon>
        <taxon>Bacillati</taxon>
        <taxon>Actinomycetota</taxon>
        <taxon>Actinomycetes</taxon>
        <taxon>Kitasatosporales</taxon>
        <taxon>Streptomycetaceae</taxon>
        <taxon>Streptomyces</taxon>
    </lineage>
</organism>
<dbReference type="Proteomes" id="UP001519311">
    <property type="component" value="Unassembled WGS sequence"/>
</dbReference>
<feature type="compositionally biased region" description="Pro residues" evidence="1">
    <location>
        <begin position="101"/>
        <end position="112"/>
    </location>
</feature>
<name>A0ABS4V5B0_9ACTN</name>
<evidence type="ECO:0000259" key="2">
    <source>
        <dbReference type="PROSITE" id="PS50965"/>
    </source>
</evidence>